<dbReference type="InterPro" id="IPR036390">
    <property type="entry name" value="WH_DNA-bd_sf"/>
</dbReference>
<dbReference type="AlphaFoldDB" id="A0AAW6TBL1"/>
<gene>
    <name evidence="2" type="ORF">QF206_10380</name>
</gene>
<sequence length="174" mass="19376">MGTTTSNPDLLDDGDDQKFRHLVYDTMAFGARLASVRDGLGSLIGLPGPQYSILITIRMLTAQDEKPSVGAVAAYMHVSGTFVTAESKRLEQKGLLEKHNDPSDGRRVLLALTAEAHRRLNELTVYQVPVNDTLFAGINRREFETLCSVMQRLVVQSDEALQELDYILRRRTAN</sequence>
<dbReference type="InterPro" id="IPR000835">
    <property type="entry name" value="HTH_MarR-typ"/>
</dbReference>
<feature type="domain" description="HTH marR-type" evidence="1">
    <location>
        <begin position="15"/>
        <end position="155"/>
    </location>
</feature>
<keyword evidence="3" id="KW-1185">Reference proteome</keyword>
<dbReference type="Proteomes" id="UP001321506">
    <property type="component" value="Unassembled WGS sequence"/>
</dbReference>
<organism evidence="2 3">
    <name type="scientific">Ruicaihuangia caeni</name>
    <dbReference type="NCBI Taxonomy" id="3042517"/>
    <lineage>
        <taxon>Bacteria</taxon>
        <taxon>Bacillati</taxon>
        <taxon>Actinomycetota</taxon>
        <taxon>Actinomycetes</taxon>
        <taxon>Micrococcales</taxon>
        <taxon>Microbacteriaceae</taxon>
        <taxon>Ruicaihuangia</taxon>
    </lineage>
</organism>
<evidence type="ECO:0000259" key="1">
    <source>
        <dbReference type="PROSITE" id="PS50995"/>
    </source>
</evidence>
<proteinExistence type="predicted"/>
<accession>A0AAW6TBL1</accession>
<dbReference type="SUPFAM" id="SSF46785">
    <property type="entry name" value="Winged helix' DNA-binding domain"/>
    <property type="match status" value="1"/>
</dbReference>
<dbReference type="RefSeq" id="WP_281489155.1">
    <property type="nucleotide sequence ID" value="NZ_JASATX010000004.1"/>
</dbReference>
<dbReference type="PANTHER" id="PTHR33164:SF101">
    <property type="entry name" value="TRANSCRIPTIONAL REPRESSOR MPRA"/>
    <property type="match status" value="1"/>
</dbReference>
<evidence type="ECO:0000313" key="3">
    <source>
        <dbReference type="Proteomes" id="UP001321506"/>
    </source>
</evidence>
<protein>
    <submittedName>
        <fullName evidence="2">MarR family winged helix-turn-helix transcriptional regulator</fullName>
    </submittedName>
</protein>
<dbReference type="GO" id="GO:0003700">
    <property type="term" value="F:DNA-binding transcription factor activity"/>
    <property type="evidence" value="ECO:0007669"/>
    <property type="project" value="InterPro"/>
</dbReference>
<dbReference type="InterPro" id="IPR036388">
    <property type="entry name" value="WH-like_DNA-bd_sf"/>
</dbReference>
<name>A0AAW6TBL1_9MICO</name>
<evidence type="ECO:0000313" key="2">
    <source>
        <dbReference type="EMBL" id="MDI2099368.1"/>
    </source>
</evidence>
<dbReference type="EMBL" id="JASATX010000004">
    <property type="protein sequence ID" value="MDI2099368.1"/>
    <property type="molecule type" value="Genomic_DNA"/>
</dbReference>
<dbReference type="Pfam" id="PF12802">
    <property type="entry name" value="MarR_2"/>
    <property type="match status" value="1"/>
</dbReference>
<dbReference type="GO" id="GO:0006950">
    <property type="term" value="P:response to stress"/>
    <property type="evidence" value="ECO:0007669"/>
    <property type="project" value="TreeGrafter"/>
</dbReference>
<reference evidence="2 3" key="1">
    <citation type="submission" date="2023-04" db="EMBL/GenBank/DDBJ databases">
        <title>Klugiella caeni sp. nov. isolated from the sludge of biochemical tank.</title>
        <authorList>
            <person name="Geng K."/>
        </authorList>
    </citation>
    <scope>NUCLEOTIDE SEQUENCE [LARGE SCALE GENOMIC DNA]</scope>
    <source>
        <strain evidence="2 3">YN-L-19</strain>
    </source>
</reference>
<comment type="caution">
    <text evidence="2">The sequence shown here is derived from an EMBL/GenBank/DDBJ whole genome shotgun (WGS) entry which is preliminary data.</text>
</comment>
<dbReference type="PANTHER" id="PTHR33164">
    <property type="entry name" value="TRANSCRIPTIONAL REGULATOR, MARR FAMILY"/>
    <property type="match status" value="1"/>
</dbReference>
<dbReference type="InterPro" id="IPR039422">
    <property type="entry name" value="MarR/SlyA-like"/>
</dbReference>
<dbReference type="PROSITE" id="PS50995">
    <property type="entry name" value="HTH_MARR_2"/>
    <property type="match status" value="1"/>
</dbReference>
<dbReference type="SMART" id="SM00347">
    <property type="entry name" value="HTH_MARR"/>
    <property type="match status" value="1"/>
</dbReference>
<dbReference type="Gene3D" id="1.10.10.10">
    <property type="entry name" value="Winged helix-like DNA-binding domain superfamily/Winged helix DNA-binding domain"/>
    <property type="match status" value="1"/>
</dbReference>